<dbReference type="STRING" id="1121439.dsat_1519"/>
<name>S7U8W7_9BACT</name>
<proteinExistence type="predicted"/>
<protein>
    <submittedName>
        <fullName evidence="1">Uncharacterized protein</fullName>
    </submittedName>
</protein>
<dbReference type="EMBL" id="ATHI01000032">
    <property type="protein sequence ID" value="EPR30379.1"/>
    <property type="molecule type" value="Genomic_DNA"/>
</dbReference>
<gene>
    <name evidence="1" type="ORF">dsat_1519</name>
</gene>
<sequence length="81" mass="8896">MNLLNRVQRLEAANRARRHQPLWIVNGDDLAGAESCRGETFTRDPGETERQFVGRVERSTTSPLIIGQPANLNPGDAPDAA</sequence>
<dbReference type="AlphaFoldDB" id="S7U8W7"/>
<comment type="caution">
    <text evidence="1">The sequence shown here is derived from an EMBL/GenBank/DDBJ whole genome shotgun (WGS) entry which is preliminary data.</text>
</comment>
<evidence type="ECO:0000313" key="2">
    <source>
        <dbReference type="Proteomes" id="UP000014975"/>
    </source>
</evidence>
<reference evidence="1 2" key="1">
    <citation type="journal article" date="2013" name="Genome Announc.">
        <title>Draft genome sequences for three mercury-methylating, sulfate-reducing bacteria.</title>
        <authorList>
            <person name="Brown S.D."/>
            <person name="Hurt R.A.Jr."/>
            <person name="Gilmour C.C."/>
            <person name="Elias D.A."/>
        </authorList>
    </citation>
    <scope>NUCLEOTIDE SEQUENCE [LARGE SCALE GENOMIC DNA]</scope>
    <source>
        <strain evidence="1 2">DSM 16529</strain>
    </source>
</reference>
<dbReference type="PATRIC" id="fig|1121439.3.peg.2908"/>
<keyword evidence="2" id="KW-1185">Reference proteome</keyword>
<evidence type="ECO:0000313" key="1">
    <source>
        <dbReference type="EMBL" id="EPR30379.1"/>
    </source>
</evidence>
<dbReference type="RefSeq" id="WP_020888215.1">
    <property type="nucleotide sequence ID" value="NZ_ATHI01000032.1"/>
</dbReference>
<dbReference type="Proteomes" id="UP000014975">
    <property type="component" value="Unassembled WGS sequence"/>
</dbReference>
<organism evidence="1 2">
    <name type="scientific">Alkalidesulfovibrio alkalitolerans DSM 16529</name>
    <dbReference type="NCBI Taxonomy" id="1121439"/>
    <lineage>
        <taxon>Bacteria</taxon>
        <taxon>Pseudomonadati</taxon>
        <taxon>Thermodesulfobacteriota</taxon>
        <taxon>Desulfovibrionia</taxon>
        <taxon>Desulfovibrionales</taxon>
        <taxon>Desulfovibrionaceae</taxon>
        <taxon>Alkalidesulfovibrio</taxon>
    </lineage>
</organism>
<accession>S7U8W7</accession>